<evidence type="ECO:0000313" key="4">
    <source>
        <dbReference type="Proteomes" id="UP000824120"/>
    </source>
</evidence>
<name>A0A9J5XT20_SOLCO</name>
<dbReference type="InterPro" id="IPR000626">
    <property type="entry name" value="Ubiquitin-like_dom"/>
</dbReference>
<dbReference type="EMBL" id="JACXVP010000008">
    <property type="protein sequence ID" value="KAG5590711.1"/>
    <property type="molecule type" value="Genomic_DNA"/>
</dbReference>
<dbReference type="SUPFAM" id="SSF54236">
    <property type="entry name" value="Ubiquitin-like"/>
    <property type="match status" value="1"/>
</dbReference>
<dbReference type="SMART" id="SM00213">
    <property type="entry name" value="UBQ"/>
    <property type="match status" value="1"/>
</dbReference>
<feature type="compositionally biased region" description="Basic and acidic residues" evidence="1">
    <location>
        <begin position="134"/>
        <end position="146"/>
    </location>
</feature>
<dbReference type="PANTHER" id="PTHR14942:SF10">
    <property type="entry name" value="SNRNP25 UBIQUITIN-LIKE DOMAIN-CONTAINING PROTEIN"/>
    <property type="match status" value="1"/>
</dbReference>
<dbReference type="Proteomes" id="UP000824120">
    <property type="component" value="Chromosome 8"/>
</dbReference>
<dbReference type="OrthoDB" id="72819at2759"/>
<accession>A0A9J5XT20</accession>
<dbReference type="PANTHER" id="PTHR14942">
    <property type="entry name" value="U11/U12 SMALL NUCLEAR RIBONUCLEOPROTEIN 25 KDA PROTEIN"/>
    <property type="match status" value="1"/>
</dbReference>
<dbReference type="InterPro" id="IPR039690">
    <property type="entry name" value="SNRNP25"/>
</dbReference>
<reference evidence="3 4" key="1">
    <citation type="submission" date="2020-09" db="EMBL/GenBank/DDBJ databases">
        <title>De no assembly of potato wild relative species, Solanum commersonii.</title>
        <authorList>
            <person name="Cho K."/>
        </authorList>
    </citation>
    <scope>NUCLEOTIDE SEQUENCE [LARGE SCALE GENOMIC DNA]</scope>
    <source>
        <strain evidence="3">LZ3.2</strain>
        <tissue evidence="3">Leaf</tissue>
    </source>
</reference>
<sequence length="211" mass="24034">MQTSEIMEDEDVSPSASLQRNGSFICVAAPFLYDKLPEEPLKLSILKLDGSSFDIEVPRNGNVEDLKRAVVEAFSHCKISWLHVWGHFCLSYGGQKLLSDDDLLGTYGIKDGDELSFVRHVSVGYNPKMTQSEGEEHQFDHHKVSNDFDEEELKGEKEYNDHQDDEDNSSEDENNGCGVGNCQYRLFHLFRGLFSYQKLEISERSAEQKTE</sequence>
<dbReference type="CDD" id="cd17058">
    <property type="entry name" value="Ubl_SNRNP25"/>
    <property type="match status" value="1"/>
</dbReference>
<dbReference type="InterPro" id="IPR029071">
    <property type="entry name" value="Ubiquitin-like_domsf"/>
</dbReference>
<evidence type="ECO:0000259" key="2">
    <source>
        <dbReference type="SMART" id="SM00213"/>
    </source>
</evidence>
<gene>
    <name evidence="3" type="ORF">H5410_041225</name>
</gene>
<dbReference type="InterPro" id="IPR040610">
    <property type="entry name" value="SNRNP25_ubiquitin"/>
</dbReference>
<dbReference type="Pfam" id="PF18036">
    <property type="entry name" value="Ubiquitin_4"/>
    <property type="match status" value="1"/>
</dbReference>
<organism evidence="3 4">
    <name type="scientific">Solanum commersonii</name>
    <name type="common">Commerson's wild potato</name>
    <name type="synonym">Commerson's nightshade</name>
    <dbReference type="NCBI Taxonomy" id="4109"/>
    <lineage>
        <taxon>Eukaryota</taxon>
        <taxon>Viridiplantae</taxon>
        <taxon>Streptophyta</taxon>
        <taxon>Embryophyta</taxon>
        <taxon>Tracheophyta</taxon>
        <taxon>Spermatophyta</taxon>
        <taxon>Magnoliopsida</taxon>
        <taxon>eudicotyledons</taxon>
        <taxon>Gunneridae</taxon>
        <taxon>Pentapetalae</taxon>
        <taxon>asterids</taxon>
        <taxon>lamiids</taxon>
        <taxon>Solanales</taxon>
        <taxon>Solanaceae</taxon>
        <taxon>Solanoideae</taxon>
        <taxon>Solaneae</taxon>
        <taxon>Solanum</taxon>
    </lineage>
</organism>
<feature type="region of interest" description="Disordered" evidence="1">
    <location>
        <begin position="130"/>
        <end position="152"/>
    </location>
</feature>
<feature type="domain" description="Ubiquitin-like" evidence="2">
    <location>
        <begin position="41"/>
        <end position="120"/>
    </location>
</feature>
<evidence type="ECO:0000256" key="1">
    <source>
        <dbReference type="SAM" id="MobiDB-lite"/>
    </source>
</evidence>
<proteinExistence type="predicted"/>
<evidence type="ECO:0000313" key="3">
    <source>
        <dbReference type="EMBL" id="KAG5590711.1"/>
    </source>
</evidence>
<dbReference type="Gene3D" id="3.10.20.90">
    <property type="entry name" value="Phosphatidylinositol 3-kinase Catalytic Subunit, Chain A, domain 1"/>
    <property type="match status" value="1"/>
</dbReference>
<protein>
    <recommendedName>
        <fullName evidence="2">Ubiquitin-like domain-containing protein</fullName>
    </recommendedName>
</protein>
<dbReference type="AlphaFoldDB" id="A0A9J5XT20"/>
<comment type="caution">
    <text evidence="3">The sequence shown here is derived from an EMBL/GenBank/DDBJ whole genome shotgun (WGS) entry which is preliminary data.</text>
</comment>
<dbReference type="GO" id="GO:0000398">
    <property type="term" value="P:mRNA splicing, via spliceosome"/>
    <property type="evidence" value="ECO:0007669"/>
    <property type="project" value="InterPro"/>
</dbReference>
<keyword evidence="4" id="KW-1185">Reference proteome</keyword>